<sequence length="766" mass="85660">MSTAPPPTVGSRVRHVDGYSGTIRYAGPLLHQPPPSQTTSQEAQWYGVEWDEDGHGKNNGTVQGKTYFTCPAGRGSLLKPDRFQSNVSLLEALVLRYTEDYNVEELAARGRRCSTHGADPFIRDSLTGAFPNVKQNRSKLRRLRRQGTLVKSPHCRNHGEFGILSTTRRSFEWPPLVQMQHLVPHLLVACLVVVLLMGTPLRNSDASPKFATMLKTRTKKKTWKTVHFIASNLPKLLSLNVSDTHLGQLDFEHCRELLGTAWSSTLTTLSANHVGGDLLTLSLLLGSFDAISEVNFGRNDLGKADLNDFSATWASADHAAVKQRAGRVGWTVLERLHLEKTAVMDVAFLQSWFLLMKEDSLEERSTALRHLNLSDNKVRSIATLSATVFSRTTSLWMRGANFASWDVCAQELLVTFPSLTDLIFSDDALAEASVPKDANESSMNGRTQQRITADDGMPSYGSQFDQSSLERFRFMTAVFPRQLQRLNNSTLTDREWAAAERMALHMFLKPYVSFLDNTDSNPDRLHPKPADLGANVPVNVHAIVAKHVKEQEKLGGVKIFVPKPRFKRDEYGLHVVFTSISFDEMCNVRRETGFEGLVRDHLSALGIGSKKSTSSLQLDIDALNAVGAIKDPRKTVVDVRWTVQRLRQHLVDHMELEDRVVDPLLNFAHDEDHWTAAEYALISLSLPILSEESRARSAKLRSHLPVPLKRIFPQGSLVLFHYDMELAANEGATEKGLHCKHLVRPSDKLYEHRISDGDAIVVVMVS</sequence>
<evidence type="ECO:0000313" key="2">
    <source>
        <dbReference type="EMBL" id="CUG92489.1"/>
    </source>
</evidence>
<dbReference type="SUPFAM" id="SSF52047">
    <property type="entry name" value="RNI-like"/>
    <property type="match status" value="1"/>
</dbReference>
<proteinExistence type="predicted"/>
<dbReference type="AlphaFoldDB" id="A0A0S4JTN6"/>
<dbReference type="SMART" id="SM01052">
    <property type="entry name" value="CAP_GLY"/>
    <property type="match status" value="1"/>
</dbReference>
<dbReference type="EMBL" id="CYKH01002045">
    <property type="protein sequence ID" value="CUG92489.1"/>
    <property type="molecule type" value="Genomic_DNA"/>
</dbReference>
<dbReference type="Pfam" id="PF01302">
    <property type="entry name" value="CAP_GLY"/>
    <property type="match status" value="1"/>
</dbReference>
<keyword evidence="3" id="KW-1185">Reference proteome</keyword>
<dbReference type="Gene3D" id="2.30.30.190">
    <property type="entry name" value="CAP Gly-rich-like domain"/>
    <property type="match status" value="1"/>
</dbReference>
<dbReference type="InterPro" id="IPR001611">
    <property type="entry name" value="Leu-rich_rpt"/>
</dbReference>
<dbReference type="Gene3D" id="3.80.10.10">
    <property type="entry name" value="Ribonuclease Inhibitor"/>
    <property type="match status" value="1"/>
</dbReference>
<dbReference type="InterPro" id="IPR036859">
    <property type="entry name" value="CAP-Gly_dom_sf"/>
</dbReference>
<dbReference type="PROSITE" id="PS50245">
    <property type="entry name" value="CAP_GLY_2"/>
    <property type="match status" value="1"/>
</dbReference>
<gene>
    <name evidence="2" type="ORF">BSAL_37560</name>
</gene>
<organism evidence="2 3">
    <name type="scientific">Bodo saltans</name>
    <name type="common">Flagellated protozoan</name>
    <dbReference type="NCBI Taxonomy" id="75058"/>
    <lineage>
        <taxon>Eukaryota</taxon>
        <taxon>Discoba</taxon>
        <taxon>Euglenozoa</taxon>
        <taxon>Kinetoplastea</taxon>
        <taxon>Metakinetoplastina</taxon>
        <taxon>Eubodonida</taxon>
        <taxon>Bodonidae</taxon>
        <taxon>Bodo</taxon>
    </lineage>
</organism>
<dbReference type="PROSITE" id="PS51450">
    <property type="entry name" value="LRR"/>
    <property type="match status" value="1"/>
</dbReference>
<evidence type="ECO:0000313" key="3">
    <source>
        <dbReference type="Proteomes" id="UP000051952"/>
    </source>
</evidence>
<feature type="domain" description="CAP-Gly" evidence="1">
    <location>
        <begin position="36"/>
        <end position="79"/>
    </location>
</feature>
<dbReference type="Proteomes" id="UP000051952">
    <property type="component" value="Unassembled WGS sequence"/>
</dbReference>
<dbReference type="InterPro" id="IPR032675">
    <property type="entry name" value="LRR_dom_sf"/>
</dbReference>
<evidence type="ECO:0000259" key="1">
    <source>
        <dbReference type="PROSITE" id="PS50245"/>
    </source>
</evidence>
<dbReference type="OrthoDB" id="2130750at2759"/>
<protein>
    <submittedName>
        <fullName evidence="2">Cytoskeleton-associated protein, putative</fullName>
    </submittedName>
</protein>
<dbReference type="SUPFAM" id="SSF74924">
    <property type="entry name" value="Cap-Gly domain"/>
    <property type="match status" value="1"/>
</dbReference>
<name>A0A0S4JTN6_BODSA</name>
<reference evidence="3" key="1">
    <citation type="submission" date="2015-09" db="EMBL/GenBank/DDBJ databases">
        <authorList>
            <consortium name="Pathogen Informatics"/>
        </authorList>
    </citation>
    <scope>NUCLEOTIDE SEQUENCE [LARGE SCALE GENOMIC DNA]</scope>
    <source>
        <strain evidence="3">Lake Konstanz</strain>
    </source>
</reference>
<accession>A0A0S4JTN6</accession>
<dbReference type="InterPro" id="IPR000938">
    <property type="entry name" value="CAP-Gly_domain"/>
</dbReference>